<accession>A0A834ZVN7</accession>
<evidence type="ECO:0000313" key="7">
    <source>
        <dbReference type="EMBL" id="KAF8412345.1"/>
    </source>
</evidence>
<dbReference type="PANTHER" id="PTHR13935">
    <property type="entry name" value="ACHAETE-SCUTE TRANSCRIPTION FACTOR-RELATED"/>
    <property type="match status" value="1"/>
</dbReference>
<reference evidence="7 8" key="1">
    <citation type="submission" date="2020-04" db="EMBL/GenBank/DDBJ databases">
        <title>Plant Genome Project.</title>
        <authorList>
            <person name="Zhang R.-G."/>
        </authorList>
    </citation>
    <scope>NUCLEOTIDE SEQUENCE [LARGE SCALE GENOMIC DNA]</scope>
    <source>
        <strain evidence="7">YNK0</strain>
        <tissue evidence="7">Leaf</tissue>
    </source>
</reference>
<keyword evidence="3" id="KW-0238">DNA-binding</keyword>
<dbReference type="Pfam" id="PF00010">
    <property type="entry name" value="HLH"/>
    <property type="match status" value="1"/>
</dbReference>
<dbReference type="GO" id="GO:0046983">
    <property type="term" value="F:protein dimerization activity"/>
    <property type="evidence" value="ECO:0007669"/>
    <property type="project" value="InterPro"/>
</dbReference>
<dbReference type="InterPro" id="IPR015660">
    <property type="entry name" value="MASH1/Ascl1a-like"/>
</dbReference>
<evidence type="ECO:0000256" key="3">
    <source>
        <dbReference type="ARBA" id="ARBA00023125"/>
    </source>
</evidence>
<dbReference type="Gene3D" id="4.10.280.10">
    <property type="entry name" value="Helix-loop-helix DNA-binding domain"/>
    <property type="match status" value="1"/>
</dbReference>
<evidence type="ECO:0000259" key="6">
    <source>
        <dbReference type="PROSITE" id="PS50888"/>
    </source>
</evidence>
<gene>
    <name evidence="7" type="ORF">HHK36_000307</name>
</gene>
<dbReference type="SUPFAM" id="SSF47459">
    <property type="entry name" value="HLH, helix-loop-helix DNA-binding domain"/>
    <property type="match status" value="1"/>
</dbReference>
<dbReference type="EMBL" id="JABCRI010000001">
    <property type="protein sequence ID" value="KAF8412345.1"/>
    <property type="molecule type" value="Genomic_DNA"/>
</dbReference>
<keyword evidence="8" id="KW-1185">Reference proteome</keyword>
<dbReference type="GO" id="GO:0000981">
    <property type="term" value="F:DNA-binding transcription factor activity, RNA polymerase II-specific"/>
    <property type="evidence" value="ECO:0007669"/>
    <property type="project" value="TreeGrafter"/>
</dbReference>
<keyword evidence="5" id="KW-0539">Nucleus</keyword>
<organism evidence="7 8">
    <name type="scientific">Tetracentron sinense</name>
    <name type="common">Spur-leaf</name>
    <dbReference type="NCBI Taxonomy" id="13715"/>
    <lineage>
        <taxon>Eukaryota</taxon>
        <taxon>Viridiplantae</taxon>
        <taxon>Streptophyta</taxon>
        <taxon>Embryophyta</taxon>
        <taxon>Tracheophyta</taxon>
        <taxon>Spermatophyta</taxon>
        <taxon>Magnoliopsida</taxon>
        <taxon>Trochodendrales</taxon>
        <taxon>Trochodendraceae</taxon>
        <taxon>Tetracentron</taxon>
    </lineage>
</organism>
<keyword evidence="2" id="KW-0805">Transcription regulation</keyword>
<dbReference type="GO" id="GO:0090575">
    <property type="term" value="C:RNA polymerase II transcription regulator complex"/>
    <property type="evidence" value="ECO:0007669"/>
    <property type="project" value="TreeGrafter"/>
</dbReference>
<dbReference type="PANTHER" id="PTHR13935:SF155">
    <property type="entry name" value="TRANSCRIPTION FACTOR BHLH120-LIKE"/>
    <property type="match status" value="1"/>
</dbReference>
<dbReference type="FunFam" id="4.10.280.10:FF:000085">
    <property type="entry name" value="Transcription factor bHLH126"/>
    <property type="match status" value="1"/>
</dbReference>
<keyword evidence="4" id="KW-0804">Transcription</keyword>
<name>A0A834ZVN7_TETSI</name>
<comment type="caution">
    <text evidence="7">The sequence shown here is derived from an EMBL/GenBank/DDBJ whole genome shotgun (WGS) entry which is preliminary data.</text>
</comment>
<dbReference type="OMA" id="WHLISTH"/>
<comment type="subunit">
    <text evidence="1">Homodimer.</text>
</comment>
<dbReference type="GO" id="GO:0000977">
    <property type="term" value="F:RNA polymerase II transcription regulatory region sequence-specific DNA binding"/>
    <property type="evidence" value="ECO:0007669"/>
    <property type="project" value="TreeGrafter"/>
</dbReference>
<dbReference type="PROSITE" id="PS50888">
    <property type="entry name" value="BHLH"/>
    <property type="match status" value="1"/>
</dbReference>
<protein>
    <recommendedName>
        <fullName evidence="6">BHLH domain-containing protein</fullName>
    </recommendedName>
</protein>
<evidence type="ECO:0000256" key="2">
    <source>
        <dbReference type="ARBA" id="ARBA00023015"/>
    </source>
</evidence>
<proteinExistence type="predicted"/>
<feature type="domain" description="BHLH" evidence="6">
    <location>
        <begin position="67"/>
        <end position="119"/>
    </location>
</feature>
<dbReference type="OrthoDB" id="1935281at2759"/>
<dbReference type="Proteomes" id="UP000655225">
    <property type="component" value="Unassembled WGS sequence"/>
</dbReference>
<evidence type="ECO:0000256" key="5">
    <source>
        <dbReference type="ARBA" id="ARBA00023242"/>
    </source>
</evidence>
<dbReference type="AlphaFoldDB" id="A0A834ZVN7"/>
<evidence type="ECO:0000256" key="1">
    <source>
        <dbReference type="ARBA" id="ARBA00011738"/>
    </source>
</evidence>
<evidence type="ECO:0000313" key="8">
    <source>
        <dbReference type="Proteomes" id="UP000655225"/>
    </source>
</evidence>
<evidence type="ECO:0000256" key="4">
    <source>
        <dbReference type="ARBA" id="ARBA00023163"/>
    </source>
</evidence>
<sequence length="228" mass="25729">MSPLHQSDELFQISSNPGHEQIIQQDMLLVTPSLDSHDLTNKVDKKGRCVSWTTSGHNDECDDEIEKKKVIRREIERQRRQEMATLCASLQCLLPLKYFKGKRSTSDQLYEAVNYITDLQKKILELSDKRDRLQRWSNLRSNGSSNSCLCVTVRSCLAGVEVVISSGKGEKALPFSRVLDVLIEEGLSVLSCSFTKVNGRSLHTIQSEVSDLTMIDLSGLQQKLMDLI</sequence>
<dbReference type="InterPro" id="IPR036638">
    <property type="entry name" value="HLH_DNA-bd_sf"/>
</dbReference>
<dbReference type="InterPro" id="IPR011598">
    <property type="entry name" value="bHLH_dom"/>
</dbReference>